<comment type="caution">
    <text evidence="1">The sequence shown here is derived from an EMBL/GenBank/DDBJ whole genome shotgun (WGS) entry which is preliminary data.</text>
</comment>
<evidence type="ECO:0000313" key="2">
    <source>
        <dbReference type="Proteomes" id="UP001230207"/>
    </source>
</evidence>
<proteinExistence type="predicted"/>
<dbReference type="Proteomes" id="UP001230207">
    <property type="component" value="Unassembled WGS sequence"/>
</dbReference>
<gene>
    <name evidence="1" type="ORF">QO002_005393</name>
</gene>
<protein>
    <submittedName>
        <fullName evidence="1">Uncharacterized protein</fullName>
    </submittedName>
</protein>
<evidence type="ECO:0000313" key="1">
    <source>
        <dbReference type="EMBL" id="MDQ0323187.1"/>
    </source>
</evidence>
<accession>A0ABU0BY50</accession>
<dbReference type="RefSeq" id="WP_307235576.1">
    <property type="nucleotide sequence ID" value="NZ_JAUSVF010000003.1"/>
</dbReference>
<name>A0ABU0BY50_9HYPH</name>
<reference evidence="1 2" key="1">
    <citation type="submission" date="2023-07" db="EMBL/GenBank/DDBJ databases">
        <title>Genomic Encyclopedia of Type Strains, Phase IV (KMG-IV): sequencing the most valuable type-strain genomes for metagenomic binning, comparative biology and taxonomic classification.</title>
        <authorList>
            <person name="Goeker M."/>
        </authorList>
    </citation>
    <scope>NUCLEOTIDE SEQUENCE [LARGE SCALE GENOMIC DNA]</scope>
    <source>
        <strain evidence="1 2">DSM 1112</strain>
    </source>
</reference>
<sequence length="349" mass="39326">MRFTEKSLTLGVDSLSLFEYLGHFKWTTKAMVDVAAQASVSQDIRVALGLVENLFVAKFFSYDPKDDYEREVTKGNSATFERPLYLTRSCYEFLANPYLKAQSENLSGPERAIDGELADRSLPVFEQIVIDQPFNLSNARWLQGTIQTNAHLKGRLAPGLIQPAEVMDSDEDGEYDDDPHYRFLALHRIKVVVNDEGLVRNVAADKDDAPRDAERGASRYDGVNLFAISYQSRSYDHDCLIEVSRSFESDGSLWRLSVEVKCDADIREFRPSECTLLQSTLTTVIGADLIRLAYLAVELENPPSIECSIRFTSGSLGGLRESMDRLSKSDGFWKPIPEEQRNLFHIAVT</sequence>
<organism evidence="1 2">
    <name type="scientific">Pararhizobium capsulatum DSM 1112</name>
    <dbReference type="NCBI Taxonomy" id="1121113"/>
    <lineage>
        <taxon>Bacteria</taxon>
        <taxon>Pseudomonadati</taxon>
        <taxon>Pseudomonadota</taxon>
        <taxon>Alphaproteobacteria</taxon>
        <taxon>Hyphomicrobiales</taxon>
        <taxon>Rhizobiaceae</taxon>
        <taxon>Rhizobium/Agrobacterium group</taxon>
        <taxon>Pararhizobium</taxon>
    </lineage>
</organism>
<dbReference type="EMBL" id="JAUSVF010000003">
    <property type="protein sequence ID" value="MDQ0323187.1"/>
    <property type="molecule type" value="Genomic_DNA"/>
</dbReference>
<keyword evidence="2" id="KW-1185">Reference proteome</keyword>